<accession>A0ABW2RF91</accession>
<proteinExistence type="predicted"/>
<dbReference type="EMBL" id="JBHTBW010000001">
    <property type="protein sequence ID" value="MFC7439570.1"/>
    <property type="molecule type" value="Genomic_DNA"/>
</dbReference>
<reference evidence="2" key="1">
    <citation type="journal article" date="2019" name="Int. J. Syst. Evol. Microbiol.">
        <title>The Global Catalogue of Microorganisms (GCM) 10K type strain sequencing project: providing services to taxonomists for standard genome sequencing and annotation.</title>
        <authorList>
            <consortium name="The Broad Institute Genomics Platform"/>
            <consortium name="The Broad Institute Genome Sequencing Center for Infectious Disease"/>
            <person name="Wu L."/>
            <person name="Ma J."/>
        </authorList>
    </citation>
    <scope>NUCLEOTIDE SEQUENCE [LARGE SCALE GENOMIC DNA]</scope>
    <source>
        <strain evidence="2">CGMCC 1.12942</strain>
    </source>
</reference>
<dbReference type="InterPro" id="IPR014962">
    <property type="entry name" value="YolD"/>
</dbReference>
<sequence length="65" mass="7747">MENYTTVLKKRRCYVEALKRQNQEEYNPPEPDEQQWEEWDQILSEAIENEKPLVITTATKHGPEA</sequence>
<evidence type="ECO:0000313" key="1">
    <source>
        <dbReference type="EMBL" id="MFC7439570.1"/>
    </source>
</evidence>
<keyword evidence="2" id="KW-1185">Reference proteome</keyword>
<gene>
    <name evidence="1" type="ORF">ACFQNG_00080</name>
</gene>
<protein>
    <submittedName>
        <fullName evidence="1">YolD-like family protein</fullName>
    </submittedName>
</protein>
<evidence type="ECO:0000313" key="2">
    <source>
        <dbReference type="Proteomes" id="UP001596500"/>
    </source>
</evidence>
<comment type="caution">
    <text evidence="1">The sequence shown here is derived from an EMBL/GenBank/DDBJ whole genome shotgun (WGS) entry which is preliminary data.</text>
</comment>
<organism evidence="1 2">
    <name type="scientific">Laceyella putida</name>
    <dbReference type="NCBI Taxonomy" id="110101"/>
    <lineage>
        <taxon>Bacteria</taxon>
        <taxon>Bacillati</taxon>
        <taxon>Bacillota</taxon>
        <taxon>Bacilli</taxon>
        <taxon>Bacillales</taxon>
        <taxon>Thermoactinomycetaceae</taxon>
        <taxon>Laceyella</taxon>
    </lineage>
</organism>
<dbReference type="RefSeq" id="WP_379862755.1">
    <property type="nucleotide sequence ID" value="NZ_JBHTBW010000001.1"/>
</dbReference>
<name>A0ABW2RF91_9BACL</name>
<dbReference type="Proteomes" id="UP001596500">
    <property type="component" value="Unassembled WGS sequence"/>
</dbReference>
<dbReference type="Pfam" id="PF08863">
    <property type="entry name" value="YolD"/>
    <property type="match status" value="1"/>
</dbReference>